<keyword evidence="5 14" id="KW-0276">Fatty acid metabolism</keyword>
<organism evidence="17 18">
    <name type="scientific">Zhenhengia yiwuensis</name>
    <dbReference type="NCBI Taxonomy" id="2763666"/>
    <lineage>
        <taxon>Bacteria</taxon>
        <taxon>Bacillati</taxon>
        <taxon>Bacillota</taxon>
        <taxon>Clostridia</taxon>
        <taxon>Lachnospirales</taxon>
        <taxon>Lachnospiraceae</taxon>
        <taxon>Zhenhengia</taxon>
    </lineage>
</organism>
<evidence type="ECO:0000256" key="5">
    <source>
        <dbReference type="ARBA" id="ARBA00022832"/>
    </source>
</evidence>
<sequence length="321" mass="34150">MYGVKLLGVGKAVPKYCMTNEDMSKVVDTSDEWITSRTGISQRYLSTGESTTDLAVTAAKEALERANINASDIDLIIVATITPDYVMPSVACRVQAAIGAGHATAFDIAAACSGFLYGAKIGTDAIKAGSATNVLVIGAEVLSKTVDWTDRGTCVLFGDGAGAAIFSKHHKNHIINIYTESNGAGGHVLTLPGTSLKNCVVQEEPRSPYMYMDGRAVYKFATTVVPTSIEKVLEGTSYALEDIRYFILHQANSRIMDSVAKKLGVPSDKFFKNLNQYGNTSSASIPMALYDAAQQLNSGDAIVLSGFGGGLTWGSMLLTWD</sequence>
<feature type="active site" evidence="14">
    <location>
        <position position="279"/>
    </location>
</feature>
<dbReference type="SUPFAM" id="SSF53901">
    <property type="entry name" value="Thiolase-like"/>
    <property type="match status" value="1"/>
</dbReference>
<feature type="active site" evidence="14">
    <location>
        <position position="112"/>
    </location>
</feature>
<evidence type="ECO:0000256" key="3">
    <source>
        <dbReference type="ARBA" id="ARBA00022516"/>
    </source>
</evidence>
<dbReference type="AlphaFoldDB" id="A0A926IES5"/>
<comment type="function">
    <text evidence="14">Catalyzes the condensation reaction of fatty acid synthesis by the addition to an acyl acceptor of two carbons from malonyl-ACP. Catalyzes the first condensation reaction which initiates fatty acid synthesis and may therefore play a role in governing the total rate of fatty acid production. Possesses both acetoacetyl-ACP synthase and acetyl transacylase activities. Its substrate specificity determines the biosynthesis of branched-chain and/or straight-chain of fatty acids.</text>
</comment>
<feature type="active site" evidence="14">
    <location>
        <position position="249"/>
    </location>
</feature>
<comment type="catalytic activity">
    <reaction evidence="13">
        <text>3-methylbutanoyl-CoA + malonyl-[ACP] + H(+) = 5-methyl-3-oxohexanoyl-[ACP] + CO2 + CoA</text>
        <dbReference type="Rhea" id="RHEA:42272"/>
        <dbReference type="Rhea" id="RHEA-COMP:9623"/>
        <dbReference type="Rhea" id="RHEA-COMP:9941"/>
        <dbReference type="ChEBI" id="CHEBI:15378"/>
        <dbReference type="ChEBI" id="CHEBI:16526"/>
        <dbReference type="ChEBI" id="CHEBI:57287"/>
        <dbReference type="ChEBI" id="CHEBI:57345"/>
        <dbReference type="ChEBI" id="CHEBI:78449"/>
        <dbReference type="ChEBI" id="CHEBI:78822"/>
        <dbReference type="EC" id="2.3.1.300"/>
    </reaction>
    <physiologicalReaction direction="left-to-right" evidence="13">
        <dbReference type="Rhea" id="RHEA:42273"/>
    </physiologicalReaction>
</comment>
<keyword evidence="8 14" id="KW-0511">Multifunctional enzyme</keyword>
<keyword evidence="6 14" id="KW-0443">Lipid metabolism</keyword>
<comment type="similarity">
    <text evidence="2 14">Belongs to the thiolase-like superfamily. FabH family.</text>
</comment>
<evidence type="ECO:0000256" key="11">
    <source>
        <dbReference type="ARBA" id="ARBA00052407"/>
    </source>
</evidence>
<dbReference type="EMBL" id="JACRSY010000016">
    <property type="protein sequence ID" value="MBC8580073.1"/>
    <property type="molecule type" value="Genomic_DNA"/>
</dbReference>
<comment type="catalytic activity">
    <reaction evidence="10">
        <text>malonyl-[ACP] + acetyl-CoA + H(+) = 3-oxobutanoyl-[ACP] + CO2 + CoA</text>
        <dbReference type="Rhea" id="RHEA:12080"/>
        <dbReference type="Rhea" id="RHEA-COMP:9623"/>
        <dbReference type="Rhea" id="RHEA-COMP:9625"/>
        <dbReference type="ChEBI" id="CHEBI:15378"/>
        <dbReference type="ChEBI" id="CHEBI:16526"/>
        <dbReference type="ChEBI" id="CHEBI:57287"/>
        <dbReference type="ChEBI" id="CHEBI:57288"/>
        <dbReference type="ChEBI" id="CHEBI:78449"/>
        <dbReference type="ChEBI" id="CHEBI:78450"/>
        <dbReference type="EC" id="2.3.1.180"/>
    </reaction>
    <physiologicalReaction direction="left-to-right" evidence="10">
        <dbReference type="Rhea" id="RHEA:12081"/>
    </physiologicalReaction>
</comment>
<evidence type="ECO:0000313" key="17">
    <source>
        <dbReference type="EMBL" id="MBC8580073.1"/>
    </source>
</evidence>
<name>A0A926IES5_9FIRM</name>
<comment type="subcellular location">
    <subcellularLocation>
        <location evidence="14">Cytoplasm</location>
    </subcellularLocation>
</comment>
<dbReference type="PANTHER" id="PTHR43091">
    <property type="entry name" value="3-OXOACYL-[ACYL-CARRIER-PROTEIN] SYNTHASE"/>
    <property type="match status" value="1"/>
</dbReference>
<keyword evidence="3 14" id="KW-0444">Lipid biosynthesis</keyword>
<evidence type="ECO:0000256" key="14">
    <source>
        <dbReference type="HAMAP-Rule" id="MF_01815"/>
    </source>
</evidence>
<dbReference type="InterPro" id="IPR016039">
    <property type="entry name" value="Thiolase-like"/>
</dbReference>
<comment type="subunit">
    <text evidence="14">Homodimer.</text>
</comment>
<evidence type="ECO:0000256" key="10">
    <source>
        <dbReference type="ARBA" id="ARBA00051096"/>
    </source>
</evidence>
<evidence type="ECO:0000256" key="9">
    <source>
        <dbReference type="ARBA" id="ARBA00023315"/>
    </source>
</evidence>
<dbReference type="Pfam" id="PF08545">
    <property type="entry name" value="ACP_syn_III"/>
    <property type="match status" value="1"/>
</dbReference>
<dbReference type="Proteomes" id="UP000655830">
    <property type="component" value="Unassembled WGS sequence"/>
</dbReference>
<comment type="catalytic activity">
    <reaction evidence="11">
        <text>(2S)-2-methylbutanoyl-CoA + malonyl-[ACP] + H(+) = (4S)-4-methyl-3-oxohexanoyl-[ACP] + CO2 + CoA</text>
        <dbReference type="Rhea" id="RHEA:42276"/>
        <dbReference type="Rhea" id="RHEA-COMP:9623"/>
        <dbReference type="Rhea" id="RHEA-COMP:17148"/>
        <dbReference type="ChEBI" id="CHEBI:15378"/>
        <dbReference type="ChEBI" id="CHEBI:16526"/>
        <dbReference type="ChEBI" id="CHEBI:57287"/>
        <dbReference type="ChEBI" id="CHEBI:78449"/>
        <dbReference type="ChEBI" id="CHEBI:88166"/>
        <dbReference type="ChEBI" id="CHEBI:167462"/>
        <dbReference type="EC" id="2.3.1.300"/>
    </reaction>
    <physiologicalReaction direction="left-to-right" evidence="11">
        <dbReference type="Rhea" id="RHEA:42277"/>
    </physiologicalReaction>
</comment>
<comment type="pathway">
    <text evidence="1 14">Lipid metabolism; fatty acid biosynthesis.</text>
</comment>
<keyword evidence="14" id="KW-0963">Cytoplasm</keyword>
<dbReference type="InterPro" id="IPR013747">
    <property type="entry name" value="ACP_syn_III_C"/>
</dbReference>
<feature type="domain" description="Beta-ketoacyl-[acyl-carrier-protein] synthase III N-terminal" evidence="16">
    <location>
        <begin position="106"/>
        <end position="183"/>
    </location>
</feature>
<gene>
    <name evidence="14" type="primary">fabH</name>
    <name evidence="17" type="ORF">H8718_11125</name>
</gene>
<evidence type="ECO:0000256" key="2">
    <source>
        <dbReference type="ARBA" id="ARBA00008642"/>
    </source>
</evidence>
<keyword evidence="9 14" id="KW-0012">Acyltransferase</keyword>
<accession>A0A926IES5</accession>
<dbReference type="InterPro" id="IPR004655">
    <property type="entry name" value="FabH"/>
</dbReference>
<comment type="catalytic activity">
    <reaction evidence="12">
        <text>2-methylpropanoyl-CoA + malonyl-[ACP] + H(+) = 4-methyl-3-oxopentanoyl-[ACP] + CO2 + CoA</text>
        <dbReference type="Rhea" id="RHEA:42268"/>
        <dbReference type="Rhea" id="RHEA-COMP:9623"/>
        <dbReference type="Rhea" id="RHEA-COMP:9940"/>
        <dbReference type="ChEBI" id="CHEBI:15378"/>
        <dbReference type="ChEBI" id="CHEBI:16526"/>
        <dbReference type="ChEBI" id="CHEBI:57287"/>
        <dbReference type="ChEBI" id="CHEBI:57338"/>
        <dbReference type="ChEBI" id="CHEBI:78449"/>
        <dbReference type="ChEBI" id="CHEBI:78820"/>
        <dbReference type="EC" id="2.3.1.300"/>
    </reaction>
    <physiologicalReaction direction="left-to-right" evidence="12">
        <dbReference type="Rhea" id="RHEA:42269"/>
    </physiologicalReaction>
</comment>
<dbReference type="NCBIfam" id="TIGR00747">
    <property type="entry name" value="fabH"/>
    <property type="match status" value="1"/>
</dbReference>
<evidence type="ECO:0000313" key="18">
    <source>
        <dbReference type="Proteomes" id="UP000655830"/>
    </source>
</evidence>
<evidence type="ECO:0000256" key="7">
    <source>
        <dbReference type="ARBA" id="ARBA00023160"/>
    </source>
</evidence>
<dbReference type="InterPro" id="IPR013751">
    <property type="entry name" value="ACP_syn_III_N"/>
</dbReference>
<dbReference type="GO" id="GO:0033818">
    <property type="term" value="F:beta-ketoacyl-acyl-carrier-protein synthase III activity"/>
    <property type="evidence" value="ECO:0007669"/>
    <property type="project" value="UniProtKB-UniRule"/>
</dbReference>
<reference evidence="17" key="1">
    <citation type="submission" date="2020-08" db="EMBL/GenBank/DDBJ databases">
        <title>Genome public.</title>
        <authorList>
            <person name="Liu C."/>
            <person name="Sun Q."/>
        </authorList>
    </citation>
    <scope>NUCLEOTIDE SEQUENCE</scope>
    <source>
        <strain evidence="17">NSJ-12</strain>
    </source>
</reference>
<dbReference type="FunFam" id="3.40.47.10:FF:000004">
    <property type="entry name" value="3-oxoacyl-[acyl-carrier-protein] synthase 3"/>
    <property type="match status" value="1"/>
</dbReference>
<evidence type="ECO:0000259" key="15">
    <source>
        <dbReference type="Pfam" id="PF08541"/>
    </source>
</evidence>
<keyword evidence="4 14" id="KW-0808">Transferase</keyword>
<evidence type="ECO:0000256" key="8">
    <source>
        <dbReference type="ARBA" id="ARBA00023268"/>
    </source>
</evidence>
<dbReference type="EC" id="2.3.1.180" evidence="14"/>
<evidence type="ECO:0000256" key="13">
    <source>
        <dbReference type="ARBA" id="ARBA00052985"/>
    </source>
</evidence>
<dbReference type="Gene3D" id="3.40.47.10">
    <property type="match status" value="1"/>
</dbReference>
<evidence type="ECO:0000256" key="4">
    <source>
        <dbReference type="ARBA" id="ARBA00022679"/>
    </source>
</evidence>
<dbReference type="HAMAP" id="MF_01815">
    <property type="entry name" value="FabH"/>
    <property type="match status" value="1"/>
</dbReference>
<keyword evidence="18" id="KW-1185">Reference proteome</keyword>
<proteinExistence type="inferred from homology"/>
<comment type="domain">
    <text evidence="14">The last Arg residue of the ACP-binding site is essential for the weak association between ACP/AcpP and FabH.</text>
</comment>
<dbReference type="PANTHER" id="PTHR43091:SF1">
    <property type="entry name" value="BETA-KETOACYL-[ACYL-CARRIER-PROTEIN] SYNTHASE III, CHLOROPLASTIC"/>
    <property type="match status" value="1"/>
</dbReference>
<dbReference type="RefSeq" id="WP_249332955.1">
    <property type="nucleotide sequence ID" value="NZ_JACRSY010000016.1"/>
</dbReference>
<dbReference type="GO" id="GO:0006633">
    <property type="term" value="P:fatty acid biosynthetic process"/>
    <property type="evidence" value="ECO:0007669"/>
    <property type="project" value="UniProtKB-UniRule"/>
</dbReference>
<comment type="caution">
    <text evidence="17">The sequence shown here is derived from an EMBL/GenBank/DDBJ whole genome shotgun (WGS) entry which is preliminary data.</text>
</comment>
<dbReference type="GO" id="GO:0004315">
    <property type="term" value="F:3-oxoacyl-[acyl-carrier-protein] synthase activity"/>
    <property type="evidence" value="ECO:0007669"/>
    <property type="project" value="InterPro"/>
</dbReference>
<protein>
    <recommendedName>
        <fullName evidence="14">Beta-ketoacyl-[acyl-carrier-protein] synthase III</fullName>
        <shortName evidence="14">Beta-ketoacyl-ACP synthase III</shortName>
        <shortName evidence="14">KAS III</shortName>
        <ecNumber evidence="14">2.3.1.180</ecNumber>
    </recommendedName>
    <alternativeName>
        <fullName evidence="14">3-oxoacyl-[acyl-carrier-protein] synthase 3</fullName>
    </alternativeName>
    <alternativeName>
        <fullName evidence="14">3-oxoacyl-[acyl-carrier-protein] synthase III</fullName>
    </alternativeName>
</protein>
<dbReference type="GO" id="GO:0005737">
    <property type="term" value="C:cytoplasm"/>
    <property type="evidence" value="ECO:0007669"/>
    <property type="project" value="UniProtKB-SubCell"/>
</dbReference>
<dbReference type="Pfam" id="PF08541">
    <property type="entry name" value="ACP_syn_III_C"/>
    <property type="match status" value="1"/>
</dbReference>
<keyword evidence="7 14" id="KW-0275">Fatty acid biosynthesis</keyword>
<evidence type="ECO:0000256" key="6">
    <source>
        <dbReference type="ARBA" id="ARBA00023098"/>
    </source>
</evidence>
<evidence type="ECO:0000259" key="16">
    <source>
        <dbReference type="Pfam" id="PF08545"/>
    </source>
</evidence>
<dbReference type="NCBIfam" id="NF006829">
    <property type="entry name" value="PRK09352.1"/>
    <property type="match status" value="1"/>
</dbReference>
<evidence type="ECO:0000256" key="12">
    <source>
        <dbReference type="ARBA" id="ARBA00052467"/>
    </source>
</evidence>
<feature type="domain" description="Beta-ketoacyl-[acyl-carrier-protein] synthase III C-terminal" evidence="15">
    <location>
        <begin position="235"/>
        <end position="320"/>
    </location>
</feature>
<evidence type="ECO:0000256" key="1">
    <source>
        <dbReference type="ARBA" id="ARBA00005194"/>
    </source>
</evidence>
<feature type="region of interest" description="ACP-binding" evidence="14">
    <location>
        <begin position="250"/>
        <end position="254"/>
    </location>
</feature>
<dbReference type="CDD" id="cd00830">
    <property type="entry name" value="KAS_III"/>
    <property type="match status" value="1"/>
</dbReference>